<dbReference type="Gene3D" id="3.30.365.10">
    <property type="entry name" value="Aldehyde oxidase/xanthine dehydrogenase, molybdopterin binding domain"/>
    <property type="match status" value="4"/>
</dbReference>
<dbReference type="Gene3D" id="3.90.1170.50">
    <property type="entry name" value="Aldehyde oxidase/xanthine dehydrogenase, a/b hammerhead"/>
    <property type="match status" value="1"/>
</dbReference>
<evidence type="ECO:0000313" key="3">
    <source>
        <dbReference type="Proteomes" id="UP000315017"/>
    </source>
</evidence>
<dbReference type="OrthoDB" id="221297at2"/>
<dbReference type="Proteomes" id="UP000315017">
    <property type="component" value="Chromosome"/>
</dbReference>
<dbReference type="InterPro" id="IPR036856">
    <property type="entry name" value="Ald_Oxase/Xan_DH_a/b_sf"/>
</dbReference>
<reference evidence="2 3" key="1">
    <citation type="submission" date="2019-02" db="EMBL/GenBank/DDBJ databases">
        <title>Deep-cultivation of Planctomycetes and their phenomic and genomic characterization uncovers novel biology.</title>
        <authorList>
            <person name="Wiegand S."/>
            <person name="Jogler M."/>
            <person name="Boedeker C."/>
            <person name="Pinto D."/>
            <person name="Vollmers J."/>
            <person name="Rivas-Marin E."/>
            <person name="Kohn T."/>
            <person name="Peeters S.H."/>
            <person name="Heuer A."/>
            <person name="Rast P."/>
            <person name="Oberbeckmann S."/>
            <person name="Bunk B."/>
            <person name="Jeske O."/>
            <person name="Meyerdierks A."/>
            <person name="Storesund J.E."/>
            <person name="Kallscheuer N."/>
            <person name="Luecker S."/>
            <person name="Lage O.M."/>
            <person name="Pohl T."/>
            <person name="Merkel B.J."/>
            <person name="Hornburger P."/>
            <person name="Mueller R.-W."/>
            <person name="Bruemmer F."/>
            <person name="Labrenz M."/>
            <person name="Spormann A.M."/>
            <person name="Op den Camp H."/>
            <person name="Overmann J."/>
            <person name="Amann R."/>
            <person name="Jetten M.S.M."/>
            <person name="Mascher T."/>
            <person name="Medema M.H."/>
            <person name="Devos D.P."/>
            <person name="Kaster A.-K."/>
            <person name="Ovreas L."/>
            <person name="Rohde M."/>
            <person name="Galperin M.Y."/>
            <person name="Jogler C."/>
        </authorList>
    </citation>
    <scope>NUCLEOTIDE SEQUENCE [LARGE SCALE GENOMIC DNA]</scope>
    <source>
        <strain evidence="2 3">ETA_A8</strain>
    </source>
</reference>
<proteinExistence type="predicted"/>
<dbReference type="KEGG" id="aagg:ETAA8_44390"/>
<dbReference type="SUPFAM" id="SSF56003">
    <property type="entry name" value="Molybdenum cofactor-binding domain"/>
    <property type="match status" value="1"/>
</dbReference>
<dbReference type="AlphaFoldDB" id="A0A517YGH3"/>
<dbReference type="InterPro" id="IPR052516">
    <property type="entry name" value="N-heterocyclic_Hydroxylase"/>
</dbReference>
<dbReference type="EC" id="1.17.1.4" evidence="2"/>
<dbReference type="InterPro" id="IPR000674">
    <property type="entry name" value="Ald_Oxase/Xan_DH_a/b"/>
</dbReference>
<dbReference type="InterPro" id="IPR046867">
    <property type="entry name" value="AldOxase/xan_DH_MoCoBD2"/>
</dbReference>
<dbReference type="SUPFAM" id="SSF54665">
    <property type="entry name" value="CO dehydrogenase molybdoprotein N-domain-like"/>
    <property type="match status" value="1"/>
</dbReference>
<dbReference type="EMBL" id="CP036274">
    <property type="protein sequence ID" value="QDU29330.1"/>
    <property type="molecule type" value="Genomic_DNA"/>
</dbReference>
<dbReference type="Pfam" id="PF20256">
    <property type="entry name" value="MoCoBD_2"/>
    <property type="match status" value="1"/>
</dbReference>
<name>A0A517YGH3_9BACT</name>
<organism evidence="2 3">
    <name type="scientific">Anatilimnocola aggregata</name>
    <dbReference type="NCBI Taxonomy" id="2528021"/>
    <lineage>
        <taxon>Bacteria</taxon>
        <taxon>Pseudomonadati</taxon>
        <taxon>Planctomycetota</taxon>
        <taxon>Planctomycetia</taxon>
        <taxon>Pirellulales</taxon>
        <taxon>Pirellulaceae</taxon>
        <taxon>Anatilimnocola</taxon>
    </lineage>
</organism>
<dbReference type="InterPro" id="IPR037165">
    <property type="entry name" value="AldOxase/xan_DH_Mopterin-bd_sf"/>
</dbReference>
<dbReference type="Pfam" id="PF02738">
    <property type="entry name" value="MoCoBD_1"/>
    <property type="match status" value="1"/>
</dbReference>
<gene>
    <name evidence="2" type="primary">xdhA_2</name>
    <name evidence="2" type="ORF">ETAA8_44390</name>
</gene>
<dbReference type="RefSeq" id="WP_145092984.1">
    <property type="nucleotide sequence ID" value="NZ_CP036274.1"/>
</dbReference>
<keyword evidence="2" id="KW-0560">Oxidoreductase</keyword>
<protein>
    <submittedName>
        <fullName evidence="2">Xanthine dehydrogenase molybdenum-binding subunit</fullName>
        <ecNumber evidence="2">1.17.1.4</ecNumber>
    </submittedName>
</protein>
<sequence>MADEIYYWPSRDKAQQLGKRHVRLDGMPKSTGAAKYTYDINLKNQLIARALGCPHAHCKIKSINLDGAKKVKGVVHVEALRKEGEEIEWQGEMLAVVAAESEVAAAEGVNAIKIEYEMLESFTSEDDLETAKKLGRTVKGGGKAVTVKEPGDDDDEDEFVDKEIARLLKESAYVVEGSYGIDAITHCCLEPHGSTVEWQGNKLMVHLSTQNVSGTDEGFAKDLNITSDDVEVHCDYIGGGFGSKFAPDLWGIAAARISKATGRPVKFMLTRLQEQQLGGNRPSGYLKVKLGADKDGVIQVWDSEHWGSAGAIPGGVSHTVVPYVFAPKNYRRLQTNLKTNTAQSRAWRAPNHPQSCAMTQTAIDDLARKMGANSYDIFLKNLGTDDAPGIGGAKPSVYKAEMEIAAKLMDWSAKWHPHGKGKKQGSVVEGLGMAIHTWGGKANSSNCLLKIYPDGGVETTCGTQDLGVGTRTVLAVVLAETFGLPYESIKVNIGSSKMPVSGPSGGSTTVGGVCESHRRAGQDAFRQIAELVGKKLGVDPATLEAVKGRVQVAGKPDKGLSWKEACTLIGMRPLEVTGSYKIDTPSPLSSQQVGGVQMAHVAVDTDTGIVKLKKFVAVQDIGLVVCRQQAESQIYGSAVMGIAYALFEQRITDPKTGAFVNAELAQYKLPRIGDIGEVVCEFYEPDDQRSRGVIGIGEPPVISPGAAISNAVCNALGIRVPVLPITPQRVLEALKAKA</sequence>
<dbReference type="PANTHER" id="PTHR47495">
    <property type="entry name" value="ALDEHYDE DEHYDROGENASE"/>
    <property type="match status" value="1"/>
</dbReference>
<evidence type="ECO:0000313" key="2">
    <source>
        <dbReference type="EMBL" id="QDU29330.1"/>
    </source>
</evidence>
<dbReference type="SMART" id="SM01008">
    <property type="entry name" value="Ald_Xan_dh_C"/>
    <property type="match status" value="1"/>
</dbReference>
<feature type="domain" description="Aldehyde oxidase/xanthine dehydrogenase a/b hammerhead" evidence="1">
    <location>
        <begin position="31"/>
        <end position="120"/>
    </location>
</feature>
<dbReference type="InterPro" id="IPR008274">
    <property type="entry name" value="AldOxase/xan_DH_MoCoBD1"/>
</dbReference>
<accession>A0A517YGH3</accession>
<evidence type="ECO:0000259" key="1">
    <source>
        <dbReference type="SMART" id="SM01008"/>
    </source>
</evidence>
<dbReference type="PANTHER" id="PTHR47495:SF1">
    <property type="entry name" value="BLL3820 PROTEIN"/>
    <property type="match status" value="1"/>
</dbReference>
<keyword evidence="3" id="KW-1185">Reference proteome</keyword>
<dbReference type="GO" id="GO:0004854">
    <property type="term" value="F:xanthine dehydrogenase activity"/>
    <property type="evidence" value="ECO:0007669"/>
    <property type="project" value="UniProtKB-EC"/>
</dbReference>